<sequence length="127" mass="14386">MCGCSLGIEEGKVHFQIPHDEFRIVDISFLSPHFLCASPGGRIPHPSYPHDISSATYKSHFPKYPPKYIEFYANITQDCSLYECSISSSHSRFSMLKVGEAICPVYLLPSFLFFPEEICISPDPETY</sequence>
<dbReference type="EMBL" id="JARQZJ010000125">
    <property type="protein sequence ID" value="KAK9890537.1"/>
    <property type="molecule type" value="Genomic_DNA"/>
</dbReference>
<keyword evidence="2" id="KW-1185">Reference proteome</keyword>
<reference evidence="1 2" key="1">
    <citation type="submission" date="2023-03" db="EMBL/GenBank/DDBJ databases">
        <title>Genome insight into feeding habits of ladybird beetles.</title>
        <authorList>
            <person name="Li H.-S."/>
            <person name="Huang Y.-H."/>
            <person name="Pang H."/>
        </authorList>
    </citation>
    <scope>NUCLEOTIDE SEQUENCE [LARGE SCALE GENOMIC DNA]</scope>
    <source>
        <strain evidence="1">SYSU_2023b</strain>
        <tissue evidence="1">Whole body</tissue>
    </source>
</reference>
<proteinExistence type="predicted"/>
<protein>
    <submittedName>
        <fullName evidence="1">Uncharacterized protein</fullName>
    </submittedName>
</protein>
<dbReference type="Proteomes" id="UP001431783">
    <property type="component" value="Unassembled WGS sequence"/>
</dbReference>
<organism evidence="1 2">
    <name type="scientific">Henosepilachna vigintioctopunctata</name>
    <dbReference type="NCBI Taxonomy" id="420089"/>
    <lineage>
        <taxon>Eukaryota</taxon>
        <taxon>Metazoa</taxon>
        <taxon>Ecdysozoa</taxon>
        <taxon>Arthropoda</taxon>
        <taxon>Hexapoda</taxon>
        <taxon>Insecta</taxon>
        <taxon>Pterygota</taxon>
        <taxon>Neoptera</taxon>
        <taxon>Endopterygota</taxon>
        <taxon>Coleoptera</taxon>
        <taxon>Polyphaga</taxon>
        <taxon>Cucujiformia</taxon>
        <taxon>Coccinelloidea</taxon>
        <taxon>Coccinellidae</taxon>
        <taxon>Epilachninae</taxon>
        <taxon>Epilachnini</taxon>
        <taxon>Henosepilachna</taxon>
    </lineage>
</organism>
<comment type="caution">
    <text evidence="1">The sequence shown here is derived from an EMBL/GenBank/DDBJ whole genome shotgun (WGS) entry which is preliminary data.</text>
</comment>
<evidence type="ECO:0000313" key="1">
    <source>
        <dbReference type="EMBL" id="KAK9890537.1"/>
    </source>
</evidence>
<gene>
    <name evidence="1" type="ORF">WA026_010613</name>
</gene>
<accession>A0AAW1VEX7</accession>
<dbReference type="AlphaFoldDB" id="A0AAW1VEX7"/>
<name>A0AAW1VEX7_9CUCU</name>
<evidence type="ECO:0000313" key="2">
    <source>
        <dbReference type="Proteomes" id="UP001431783"/>
    </source>
</evidence>